<sequence length="149" mass="16556">MRVISLQTLYLSLIAKEIYFKAGNFTATAVTKTSLPRLFIIDLPAHILSIGLFVFAILAGFIHLRHRQIRRDVMLPFQPGTLAAAAAITANSNVSQLLGANLDEKALKEALRAKRFTMDKETGKVVMEQGRQSVWVPFSRMNSVRALLS</sequence>
<protein>
    <submittedName>
        <fullName evidence="2">Uncharacterized protein</fullName>
    </submittedName>
</protein>
<gene>
    <name evidence="2" type="ORF">M422DRAFT_249379</name>
</gene>
<keyword evidence="1" id="KW-0472">Membrane</keyword>
<organism evidence="2 3">
    <name type="scientific">Sphaerobolus stellatus (strain SS14)</name>
    <dbReference type="NCBI Taxonomy" id="990650"/>
    <lineage>
        <taxon>Eukaryota</taxon>
        <taxon>Fungi</taxon>
        <taxon>Dikarya</taxon>
        <taxon>Basidiomycota</taxon>
        <taxon>Agaricomycotina</taxon>
        <taxon>Agaricomycetes</taxon>
        <taxon>Phallomycetidae</taxon>
        <taxon>Geastrales</taxon>
        <taxon>Sphaerobolaceae</taxon>
        <taxon>Sphaerobolus</taxon>
    </lineage>
</organism>
<evidence type="ECO:0000313" key="2">
    <source>
        <dbReference type="EMBL" id="KIJ47063.1"/>
    </source>
</evidence>
<proteinExistence type="predicted"/>
<evidence type="ECO:0000256" key="1">
    <source>
        <dbReference type="SAM" id="Phobius"/>
    </source>
</evidence>
<keyword evidence="1" id="KW-1133">Transmembrane helix</keyword>
<dbReference type="HOGENOM" id="CLU_1750846_0_0_1"/>
<name>A0A0C9W5J7_SPHS4</name>
<dbReference type="EMBL" id="KN837104">
    <property type="protein sequence ID" value="KIJ47063.1"/>
    <property type="molecule type" value="Genomic_DNA"/>
</dbReference>
<reference evidence="2 3" key="1">
    <citation type="submission" date="2014-06" db="EMBL/GenBank/DDBJ databases">
        <title>Evolutionary Origins and Diversification of the Mycorrhizal Mutualists.</title>
        <authorList>
            <consortium name="DOE Joint Genome Institute"/>
            <consortium name="Mycorrhizal Genomics Consortium"/>
            <person name="Kohler A."/>
            <person name="Kuo A."/>
            <person name="Nagy L.G."/>
            <person name="Floudas D."/>
            <person name="Copeland A."/>
            <person name="Barry K.W."/>
            <person name="Cichocki N."/>
            <person name="Veneault-Fourrey C."/>
            <person name="LaButti K."/>
            <person name="Lindquist E.A."/>
            <person name="Lipzen A."/>
            <person name="Lundell T."/>
            <person name="Morin E."/>
            <person name="Murat C."/>
            <person name="Riley R."/>
            <person name="Ohm R."/>
            <person name="Sun H."/>
            <person name="Tunlid A."/>
            <person name="Henrissat B."/>
            <person name="Grigoriev I.V."/>
            <person name="Hibbett D.S."/>
            <person name="Martin F."/>
        </authorList>
    </citation>
    <scope>NUCLEOTIDE SEQUENCE [LARGE SCALE GENOMIC DNA]</scope>
    <source>
        <strain evidence="2 3">SS14</strain>
    </source>
</reference>
<accession>A0A0C9W5J7</accession>
<keyword evidence="1" id="KW-0812">Transmembrane</keyword>
<feature type="transmembrane region" description="Helical" evidence="1">
    <location>
        <begin position="39"/>
        <end position="64"/>
    </location>
</feature>
<dbReference type="Proteomes" id="UP000054279">
    <property type="component" value="Unassembled WGS sequence"/>
</dbReference>
<dbReference type="OrthoDB" id="3248909at2759"/>
<dbReference type="AlphaFoldDB" id="A0A0C9W5J7"/>
<evidence type="ECO:0000313" key="3">
    <source>
        <dbReference type="Proteomes" id="UP000054279"/>
    </source>
</evidence>
<keyword evidence="3" id="KW-1185">Reference proteome</keyword>